<proteinExistence type="predicted"/>
<protein>
    <submittedName>
        <fullName evidence="2">Uncharacterized protein</fullName>
    </submittedName>
</protein>
<feature type="region of interest" description="Disordered" evidence="1">
    <location>
        <begin position="1"/>
        <end position="33"/>
    </location>
</feature>
<name>A0ABP4YY96_9ACTN</name>
<keyword evidence="3" id="KW-1185">Reference proteome</keyword>
<feature type="compositionally biased region" description="Basic and acidic residues" evidence="1">
    <location>
        <begin position="9"/>
        <end position="33"/>
    </location>
</feature>
<reference evidence="3" key="1">
    <citation type="journal article" date="2019" name="Int. J. Syst. Evol. Microbiol.">
        <title>The Global Catalogue of Microorganisms (GCM) 10K type strain sequencing project: providing services to taxonomists for standard genome sequencing and annotation.</title>
        <authorList>
            <consortium name="The Broad Institute Genomics Platform"/>
            <consortium name="The Broad Institute Genome Sequencing Center for Infectious Disease"/>
            <person name="Wu L."/>
            <person name="Ma J."/>
        </authorList>
    </citation>
    <scope>NUCLEOTIDE SEQUENCE [LARGE SCALE GENOMIC DNA]</scope>
    <source>
        <strain evidence="3">JCM 13250</strain>
    </source>
</reference>
<sequence>MLADELEQQVERPREVGEPHREPAGWRLGHRNDGLTHPGNLTHEALTSPATPALWRHGPVIDGAITYPYGAKPSRPYAEEGGGEEVQGR</sequence>
<feature type="region of interest" description="Disordered" evidence="1">
    <location>
        <begin position="68"/>
        <end position="89"/>
    </location>
</feature>
<comment type="caution">
    <text evidence="2">The sequence shown here is derived from an EMBL/GenBank/DDBJ whole genome shotgun (WGS) entry which is preliminary data.</text>
</comment>
<evidence type="ECO:0000313" key="3">
    <source>
        <dbReference type="Proteomes" id="UP001500218"/>
    </source>
</evidence>
<gene>
    <name evidence="2" type="ORF">GCM10009682_61200</name>
</gene>
<accession>A0ABP4YY96</accession>
<dbReference type="Proteomes" id="UP001500218">
    <property type="component" value="Unassembled WGS sequence"/>
</dbReference>
<evidence type="ECO:0000313" key="2">
    <source>
        <dbReference type="EMBL" id="GAA1834627.1"/>
    </source>
</evidence>
<organism evidence="2 3">
    <name type="scientific">Luedemannella flava</name>
    <dbReference type="NCBI Taxonomy" id="349316"/>
    <lineage>
        <taxon>Bacteria</taxon>
        <taxon>Bacillati</taxon>
        <taxon>Actinomycetota</taxon>
        <taxon>Actinomycetes</taxon>
        <taxon>Micromonosporales</taxon>
        <taxon>Micromonosporaceae</taxon>
        <taxon>Luedemannella</taxon>
    </lineage>
</organism>
<evidence type="ECO:0000256" key="1">
    <source>
        <dbReference type="SAM" id="MobiDB-lite"/>
    </source>
</evidence>
<dbReference type="EMBL" id="BAAALT010000284">
    <property type="protein sequence ID" value="GAA1834627.1"/>
    <property type="molecule type" value="Genomic_DNA"/>
</dbReference>